<evidence type="ECO:0000313" key="9">
    <source>
        <dbReference type="EMBL" id="KIW81007.1"/>
    </source>
</evidence>
<keyword evidence="5" id="KW-0804">Transcription</keyword>
<dbReference type="GO" id="GO:0008270">
    <property type="term" value="F:zinc ion binding"/>
    <property type="evidence" value="ECO:0007669"/>
    <property type="project" value="InterPro"/>
</dbReference>
<feature type="domain" description="Zn(2)-C6 fungal-type" evidence="8">
    <location>
        <begin position="44"/>
        <end position="72"/>
    </location>
</feature>
<dbReference type="SUPFAM" id="SSF57701">
    <property type="entry name" value="Zn2/Cys6 DNA-binding domain"/>
    <property type="match status" value="1"/>
</dbReference>
<evidence type="ECO:0000256" key="6">
    <source>
        <dbReference type="ARBA" id="ARBA00023242"/>
    </source>
</evidence>
<dbReference type="GeneID" id="25303520"/>
<keyword evidence="6" id="KW-0539">Nucleus</keyword>
<name>A0A0D2F326_9EURO</name>
<dbReference type="GO" id="GO:0003677">
    <property type="term" value="F:DNA binding"/>
    <property type="evidence" value="ECO:0007669"/>
    <property type="project" value="UniProtKB-KW"/>
</dbReference>
<dbReference type="Pfam" id="PF00172">
    <property type="entry name" value="Zn_clus"/>
    <property type="match status" value="1"/>
</dbReference>
<dbReference type="Gene3D" id="4.10.240.10">
    <property type="entry name" value="Zn(2)-C6 fungal-type DNA-binding domain"/>
    <property type="match status" value="1"/>
</dbReference>
<dbReference type="GO" id="GO:0000981">
    <property type="term" value="F:DNA-binding transcription factor activity, RNA polymerase II-specific"/>
    <property type="evidence" value="ECO:0007669"/>
    <property type="project" value="InterPro"/>
</dbReference>
<dbReference type="AlphaFoldDB" id="A0A0D2F326"/>
<dbReference type="PANTHER" id="PTHR36206">
    <property type="entry name" value="ASPERCRYPTIN BIOSYNTHESIS CLUSTER-SPECIFIC TRANSCRIPTION REGULATOR ATNN-RELATED"/>
    <property type="match status" value="1"/>
</dbReference>
<gene>
    <name evidence="9" type="ORF">Z517_04030</name>
</gene>
<sequence>MSPTPEEEEVFNVKRSGSGPEEEEDAAIVDATPKQPTKKRTKTGCLTCRKRRIKCGEEKPVCKNCIKSKRECAGYQPVANKEQILGQTDISQETGAHLSFQDHDVSTAFNQRWQPGPEYLEMPHDFGQTNPSPYNQLPFSASYHAIPFPPTNLSNHSGIPVIGPEYGWQGTQHPPNLPYHGMAETSRETVPGFTFPDNQAGRTSTTVFPLDPRLMDQPATWGFNPALAQLQSPQSTLTSNHIMASQQPILSQFQQRRAPLSYQYDVSPLPIEGM</sequence>
<reference evidence="9 10" key="1">
    <citation type="submission" date="2015-01" db="EMBL/GenBank/DDBJ databases">
        <title>The Genome Sequence of Fonsecaea pedrosoi CBS 271.37.</title>
        <authorList>
            <consortium name="The Broad Institute Genomics Platform"/>
            <person name="Cuomo C."/>
            <person name="de Hoog S."/>
            <person name="Gorbushina A."/>
            <person name="Stielow B."/>
            <person name="Teixiera M."/>
            <person name="Abouelleil A."/>
            <person name="Chapman S.B."/>
            <person name="Priest M."/>
            <person name="Young S.K."/>
            <person name="Wortman J."/>
            <person name="Nusbaum C."/>
            <person name="Birren B."/>
        </authorList>
    </citation>
    <scope>NUCLEOTIDE SEQUENCE [LARGE SCALE GENOMIC DNA]</scope>
    <source>
        <strain evidence="9 10">CBS 271.37</strain>
    </source>
</reference>
<keyword evidence="4" id="KW-0238">DNA-binding</keyword>
<evidence type="ECO:0000259" key="8">
    <source>
        <dbReference type="PROSITE" id="PS50048"/>
    </source>
</evidence>
<dbReference type="SMART" id="SM00066">
    <property type="entry name" value="GAL4"/>
    <property type="match status" value="1"/>
</dbReference>
<dbReference type="EMBL" id="KN846971">
    <property type="protein sequence ID" value="KIW81007.1"/>
    <property type="molecule type" value="Genomic_DNA"/>
</dbReference>
<dbReference type="CDD" id="cd00067">
    <property type="entry name" value="GAL4"/>
    <property type="match status" value="1"/>
</dbReference>
<feature type="compositionally biased region" description="Acidic residues" evidence="7">
    <location>
        <begin position="1"/>
        <end position="10"/>
    </location>
</feature>
<evidence type="ECO:0000256" key="5">
    <source>
        <dbReference type="ARBA" id="ARBA00023163"/>
    </source>
</evidence>
<dbReference type="HOGENOM" id="CLU_1015770_0_0_1"/>
<evidence type="ECO:0000256" key="7">
    <source>
        <dbReference type="SAM" id="MobiDB-lite"/>
    </source>
</evidence>
<protein>
    <recommendedName>
        <fullName evidence="8">Zn(2)-C6 fungal-type domain-containing protein</fullName>
    </recommendedName>
</protein>
<dbReference type="Proteomes" id="UP000053029">
    <property type="component" value="Unassembled WGS sequence"/>
</dbReference>
<evidence type="ECO:0000256" key="4">
    <source>
        <dbReference type="ARBA" id="ARBA00023125"/>
    </source>
</evidence>
<keyword evidence="1" id="KW-0479">Metal-binding</keyword>
<dbReference type="InterPro" id="IPR036864">
    <property type="entry name" value="Zn2-C6_fun-type_DNA-bd_sf"/>
</dbReference>
<keyword evidence="2" id="KW-0862">Zinc</keyword>
<proteinExistence type="predicted"/>
<dbReference type="PROSITE" id="PS50048">
    <property type="entry name" value="ZN2_CY6_FUNGAL_2"/>
    <property type="match status" value="1"/>
</dbReference>
<evidence type="ECO:0000256" key="2">
    <source>
        <dbReference type="ARBA" id="ARBA00022833"/>
    </source>
</evidence>
<dbReference type="PROSITE" id="PS00463">
    <property type="entry name" value="ZN2_CY6_FUNGAL_1"/>
    <property type="match status" value="1"/>
</dbReference>
<dbReference type="STRING" id="1442368.A0A0D2F326"/>
<dbReference type="RefSeq" id="XP_013284815.1">
    <property type="nucleotide sequence ID" value="XM_013429361.1"/>
</dbReference>
<dbReference type="InterPro" id="IPR001138">
    <property type="entry name" value="Zn2Cys6_DnaBD"/>
</dbReference>
<feature type="region of interest" description="Disordered" evidence="7">
    <location>
        <begin position="1"/>
        <end position="43"/>
    </location>
</feature>
<dbReference type="PANTHER" id="PTHR36206:SF13">
    <property type="entry name" value="TRANSCRIPTIONAL REGULATORY PROTEIN MOC3"/>
    <property type="match status" value="1"/>
</dbReference>
<keyword evidence="10" id="KW-1185">Reference proteome</keyword>
<evidence type="ECO:0000313" key="10">
    <source>
        <dbReference type="Proteomes" id="UP000053029"/>
    </source>
</evidence>
<dbReference type="VEuPathDB" id="FungiDB:Z517_04030"/>
<evidence type="ECO:0000256" key="1">
    <source>
        <dbReference type="ARBA" id="ARBA00022723"/>
    </source>
</evidence>
<dbReference type="InterPro" id="IPR052360">
    <property type="entry name" value="Transcr_Regulatory_Proteins"/>
</dbReference>
<accession>A0A0D2F326</accession>
<evidence type="ECO:0000256" key="3">
    <source>
        <dbReference type="ARBA" id="ARBA00023015"/>
    </source>
</evidence>
<organism evidence="9 10">
    <name type="scientific">Fonsecaea pedrosoi CBS 271.37</name>
    <dbReference type="NCBI Taxonomy" id="1442368"/>
    <lineage>
        <taxon>Eukaryota</taxon>
        <taxon>Fungi</taxon>
        <taxon>Dikarya</taxon>
        <taxon>Ascomycota</taxon>
        <taxon>Pezizomycotina</taxon>
        <taxon>Eurotiomycetes</taxon>
        <taxon>Chaetothyriomycetidae</taxon>
        <taxon>Chaetothyriales</taxon>
        <taxon>Herpotrichiellaceae</taxon>
        <taxon>Fonsecaea</taxon>
    </lineage>
</organism>
<keyword evidence="3" id="KW-0805">Transcription regulation</keyword>